<protein>
    <recommendedName>
        <fullName evidence="4">Virion structural protein</fullName>
    </recommendedName>
</protein>
<feature type="compositionally biased region" description="Acidic residues" evidence="1">
    <location>
        <begin position="884"/>
        <end position="898"/>
    </location>
</feature>
<organism evidence="2 3">
    <name type="scientific">Pseudomonas phage vB_PaeM_PS119XW</name>
    <dbReference type="NCBI Taxonomy" id="2601632"/>
    <lineage>
        <taxon>Viruses</taxon>
        <taxon>Duplodnaviria</taxon>
        <taxon>Heunggongvirae</taxon>
        <taxon>Uroviricota</taxon>
        <taxon>Caudoviricetes</taxon>
        <taxon>Chimalliviridae</taxon>
        <taxon>Pawinskivirus</taxon>
        <taxon>Pawinskivirus PS119XW</taxon>
    </lineage>
</organism>
<evidence type="ECO:0000313" key="2">
    <source>
        <dbReference type="EMBL" id="QEM41882.1"/>
    </source>
</evidence>
<sequence length="898" mass="100828">MARQTNEVAYPKLQTLRLGSKATPTNALLNLLRKDPNAIGSEAAKPRVNVNRFTLDKVSRDTSQEIVDSDSIMQLLPDLELVETVYVGSIIDPKALSDTDLTFAIDPAIFDSEIAKLLLEPVETYFKRDYKIDERLDLILRDCLFRKGASILAVLPENVLDNLINGRRQVSMETFSSIRDRVQNTTNENLGFLGHPDKNNISLEGYHDNATANRIRGDKLLTVTDNFNILKVPSMSQRVREMNIARKLRGNQISMENAVHKFGNAEIEQLYQNRLGGTEHTQVITAPKYMNRPSVGHPLTLPLPMESIVPVFVQGRPHEHIGYFLLVDQHGYPLSKDSTRDFYGELQSGWKGGKNNDNSSEVLRLTREAMGANTSKQDFEVDEIQQTYNAIIVNDLNNRLRNGMYDQEIEIGLTEEIQRIMLYRSWKAKHTQLVFIPAELLVYIAFDYNENGIGETLLSRSKIIATMRSTLLMAEAIGGMRNAVGRKRVSITLDPDDTDPEQTISNIQSNIMESAHRSFPLAAPDPTQAMDHLIRSGFDFEINTNGADYAETKVQYDDYNTNVNAGNPDLQDRLRRMHISGMGVPPEKVDPMSSPDFATSVVQNDLVMSRRVKEKQKAFCQHLSKFIRVFVTHSSILRNQMYKIIQDNVDMLTSPELKQLTVEEVVDEFITAIEVSLPAPDNTQHERQAESMDAYDRLLTMGLENYITSELFPDEFTSIPGLSDQIMVQLKAVFKRQFMATHNILPELNVLTEMDGDKPAFSLLDWLNVQQETVGSAILSYAKHQQEAKKRLEAKYKSTIDGADDVGGGDSWNNDNNDESGDDSFSDLDGSDTDLGVDGGTGDTPAGDSDITDMDESSSENTDETNPEDEPQVEGLEDPISAAEQDELEDEEDTSDFR</sequence>
<dbReference type="EMBL" id="MN103543">
    <property type="protein sequence ID" value="QEM41882.1"/>
    <property type="molecule type" value="Genomic_DNA"/>
</dbReference>
<feature type="compositionally biased region" description="Acidic residues" evidence="1">
    <location>
        <begin position="816"/>
        <end position="832"/>
    </location>
</feature>
<name>A0A5C1K7M5_9CAUD</name>
<keyword evidence="3" id="KW-1185">Reference proteome</keyword>
<accession>A0A5C1K7M5</accession>
<reference evidence="2 3" key="1">
    <citation type="submission" date="2019-06" db="EMBL/GenBank/DDBJ databases">
        <title>A distant relative of Phikzvirus genus phages from a therapeutic phage collection.</title>
        <authorList>
            <person name="Hejnowicz M.S."/>
            <person name="Dabrowski K."/>
            <person name="Gawor J."/>
            <person name="Weber-Dabrowska B."/>
            <person name="Gromadka R."/>
            <person name="Lobocka M.B."/>
        </authorList>
    </citation>
    <scope>NUCLEOTIDE SEQUENCE [LARGE SCALE GENOMIC DNA]</scope>
</reference>
<evidence type="ECO:0000256" key="1">
    <source>
        <dbReference type="SAM" id="MobiDB-lite"/>
    </source>
</evidence>
<dbReference type="Proteomes" id="UP000322144">
    <property type="component" value="Segment"/>
</dbReference>
<feature type="region of interest" description="Disordered" evidence="1">
    <location>
        <begin position="800"/>
        <end position="898"/>
    </location>
</feature>
<dbReference type="KEGG" id="vg:77936903"/>
<proteinExistence type="predicted"/>
<evidence type="ECO:0000313" key="3">
    <source>
        <dbReference type="Proteomes" id="UP000322144"/>
    </source>
</evidence>
<evidence type="ECO:0008006" key="4">
    <source>
        <dbReference type="Google" id="ProtNLM"/>
    </source>
</evidence>
<dbReference type="RefSeq" id="YP_010660893.1">
    <property type="nucleotide sequence ID" value="NC_070882.1"/>
</dbReference>
<feature type="compositionally biased region" description="Acidic residues" evidence="1">
    <location>
        <begin position="850"/>
        <end position="877"/>
    </location>
</feature>
<dbReference type="GeneID" id="77936903"/>